<dbReference type="InterPro" id="IPR000073">
    <property type="entry name" value="AB_hydrolase_1"/>
</dbReference>
<evidence type="ECO:0000313" key="4">
    <source>
        <dbReference type="Proteomes" id="UP000218181"/>
    </source>
</evidence>
<dbReference type="EMBL" id="JXJU01000009">
    <property type="protein sequence ID" value="PCR99320.1"/>
    <property type="molecule type" value="Genomic_DNA"/>
</dbReference>
<dbReference type="Pfam" id="PF00561">
    <property type="entry name" value="Abhydrolase_1"/>
    <property type="match status" value="1"/>
</dbReference>
<reference evidence="3 4" key="1">
    <citation type="submission" date="2014-12" db="EMBL/GenBank/DDBJ databases">
        <title>Draft genome sequences of 10 type strains of Lactococcus.</title>
        <authorList>
            <person name="Sun Z."/>
            <person name="Zhong Z."/>
            <person name="Liu W."/>
            <person name="Zhang W."/>
            <person name="Zhang H."/>
        </authorList>
    </citation>
    <scope>NUCLEOTIDE SEQUENCE [LARGE SCALE GENOMIC DNA]</scope>
    <source>
        <strain evidence="3 4">JCM 16395</strain>
    </source>
</reference>
<dbReference type="InterPro" id="IPR050266">
    <property type="entry name" value="AB_hydrolase_sf"/>
</dbReference>
<dbReference type="GO" id="GO:0004601">
    <property type="term" value="F:peroxidase activity"/>
    <property type="evidence" value="ECO:0007669"/>
    <property type="project" value="UniProtKB-KW"/>
</dbReference>
<feature type="domain" description="AB hydrolase-1" evidence="2">
    <location>
        <begin position="24"/>
        <end position="249"/>
    </location>
</feature>
<dbReference type="AlphaFoldDB" id="A0A2A5RJG0"/>
<dbReference type="Gene3D" id="3.40.50.1820">
    <property type="entry name" value="alpha/beta hydrolase"/>
    <property type="match status" value="1"/>
</dbReference>
<gene>
    <name evidence="3" type="ORF">RT41_GL001961</name>
</gene>
<keyword evidence="3" id="KW-0560">Oxidoreductase</keyword>
<dbReference type="RefSeq" id="WP_096818621.1">
    <property type="nucleotide sequence ID" value="NZ_JXJU01000009.1"/>
</dbReference>
<keyword evidence="3" id="KW-0575">Peroxidase</keyword>
<dbReference type="SUPFAM" id="SSF53474">
    <property type="entry name" value="alpha/beta-Hydrolases"/>
    <property type="match status" value="1"/>
</dbReference>
<dbReference type="GO" id="GO:0016020">
    <property type="term" value="C:membrane"/>
    <property type="evidence" value="ECO:0007669"/>
    <property type="project" value="TreeGrafter"/>
</dbReference>
<evidence type="ECO:0000259" key="2">
    <source>
        <dbReference type="Pfam" id="PF00561"/>
    </source>
</evidence>
<dbReference type="GO" id="GO:0016787">
    <property type="term" value="F:hydrolase activity"/>
    <property type="evidence" value="ECO:0007669"/>
    <property type="project" value="UniProtKB-KW"/>
</dbReference>
<sequence>MSFFITNDDVEIHFHTYGDPANQAIVLINGYSASEVTWCCQIEPLVNAGFFVITYDHRSHGLSEKVNYGLTLARLATDLHELLAHLKLKHPVLLGHSMGAATIMAFEELFTDKDLLLVITEDQAPTFMKHEGWLDGQTGRTLSELGQFVIDFPRTKLTQKKLSTEIKRELGKKMYPFDFKTYRSLLLNVTEQDWRAELGREKKPHLFFAGGESPVFPPEHAKAARALQGNPHSEVAYFEGCGHILHLEDAEKFNQTVIDFINKNKN</sequence>
<evidence type="ECO:0000313" key="3">
    <source>
        <dbReference type="EMBL" id="PCR99320.1"/>
    </source>
</evidence>
<dbReference type="PANTHER" id="PTHR43798:SF31">
    <property type="entry name" value="AB HYDROLASE SUPERFAMILY PROTEIN YCLE"/>
    <property type="match status" value="1"/>
</dbReference>
<comment type="caution">
    <text evidence="3">The sequence shown here is derived from an EMBL/GenBank/DDBJ whole genome shotgun (WGS) entry which is preliminary data.</text>
</comment>
<dbReference type="STRING" id="1291764.GCA_001311235_01399"/>
<dbReference type="InterPro" id="IPR029058">
    <property type="entry name" value="AB_hydrolase_fold"/>
</dbReference>
<proteinExistence type="predicted"/>
<keyword evidence="1" id="KW-0378">Hydrolase</keyword>
<name>A0A2A5RJG0_9LACT</name>
<organism evidence="3 4">
    <name type="scientific">Lactococcus fujiensis JCM 16395</name>
    <dbReference type="NCBI Taxonomy" id="1291764"/>
    <lineage>
        <taxon>Bacteria</taxon>
        <taxon>Bacillati</taxon>
        <taxon>Bacillota</taxon>
        <taxon>Bacilli</taxon>
        <taxon>Lactobacillales</taxon>
        <taxon>Streptococcaceae</taxon>
        <taxon>Lactococcus</taxon>
    </lineage>
</organism>
<evidence type="ECO:0000256" key="1">
    <source>
        <dbReference type="ARBA" id="ARBA00022801"/>
    </source>
</evidence>
<accession>A0A2A5RJG0</accession>
<dbReference type="OrthoDB" id="9805423at2"/>
<dbReference type="PANTHER" id="PTHR43798">
    <property type="entry name" value="MONOACYLGLYCEROL LIPASE"/>
    <property type="match status" value="1"/>
</dbReference>
<dbReference type="Proteomes" id="UP000218181">
    <property type="component" value="Unassembled WGS sequence"/>
</dbReference>
<keyword evidence="4" id="KW-1185">Reference proteome</keyword>
<protein>
    <submittedName>
        <fullName evidence="3">Non-heme chloride peroxidase</fullName>
    </submittedName>
</protein>